<name>A0AAX4IE66_9PEZI</name>
<dbReference type="Proteomes" id="UP001322277">
    <property type="component" value="Chromosome 4"/>
</dbReference>
<organism evidence="1 2">
    <name type="scientific">Colletotrichum destructivum</name>
    <dbReference type="NCBI Taxonomy" id="34406"/>
    <lineage>
        <taxon>Eukaryota</taxon>
        <taxon>Fungi</taxon>
        <taxon>Dikarya</taxon>
        <taxon>Ascomycota</taxon>
        <taxon>Pezizomycotina</taxon>
        <taxon>Sordariomycetes</taxon>
        <taxon>Hypocreomycetidae</taxon>
        <taxon>Glomerellales</taxon>
        <taxon>Glomerellaceae</taxon>
        <taxon>Colletotrichum</taxon>
        <taxon>Colletotrichum destructivum species complex</taxon>
    </lineage>
</organism>
<keyword evidence="2" id="KW-1185">Reference proteome</keyword>
<accession>A0AAX4IE66</accession>
<proteinExistence type="predicted"/>
<evidence type="ECO:0000313" key="2">
    <source>
        <dbReference type="Proteomes" id="UP001322277"/>
    </source>
</evidence>
<dbReference type="GeneID" id="87943174"/>
<protein>
    <submittedName>
        <fullName evidence="1">Uncharacterized protein</fullName>
    </submittedName>
</protein>
<evidence type="ECO:0000313" key="1">
    <source>
        <dbReference type="EMBL" id="WQF81657.1"/>
    </source>
</evidence>
<sequence length="221" mass="24902">MKLPGRKDRRLGTTRFCFCVFFPLPNTRDLSRNKIHLTRAKCATRLARSNKWLPSRGGPVRPVTMWTVWLEALESSSSRTPGAGTGDGASPLSHLMLTPLLSRARLRTHARFSAPWRWLIFWEGLPVTTPTNGAHGTKRVLLPPVPNQLVATRQSVERTKPNDTPLQSVATCRRNARYFAWAHHMEDVWNITHVDDPPIGPHPRLSSSPPPLSARFLLERG</sequence>
<reference evidence="2" key="1">
    <citation type="journal article" date="2023" name="bioRxiv">
        <title>Complete genome of the Medicago anthracnose fungus, Colletotrichum destructivum, reveals a mini-chromosome-like region within a core chromosome.</title>
        <authorList>
            <person name="Lapalu N."/>
            <person name="Simon A."/>
            <person name="Lu A."/>
            <person name="Plaumann P.-L."/>
            <person name="Amselem J."/>
            <person name="Pigne S."/>
            <person name="Auger A."/>
            <person name="Koch C."/>
            <person name="Dallery J.-F."/>
            <person name="O'Connell R.J."/>
        </authorList>
    </citation>
    <scope>NUCLEOTIDE SEQUENCE [LARGE SCALE GENOMIC DNA]</scope>
    <source>
        <strain evidence="2">CBS 520.97</strain>
    </source>
</reference>
<dbReference type="RefSeq" id="XP_062778881.1">
    <property type="nucleotide sequence ID" value="XM_062922830.1"/>
</dbReference>
<dbReference type="AlphaFoldDB" id="A0AAX4IE66"/>
<gene>
    <name evidence="1" type="ORF">CDEST_06671</name>
</gene>
<dbReference type="EMBL" id="CP137308">
    <property type="protein sequence ID" value="WQF81657.1"/>
    <property type="molecule type" value="Genomic_DNA"/>
</dbReference>
<dbReference type="KEGG" id="cdet:87943174"/>